<accession>A0A0F7SCM2</accession>
<keyword evidence="2" id="KW-1185">Reference proteome</keyword>
<gene>
    <name evidence="1" type="primary">SSCI69360.1</name>
</gene>
<evidence type="ECO:0000313" key="2">
    <source>
        <dbReference type="Proteomes" id="UP000242770"/>
    </source>
</evidence>
<dbReference type="AlphaFoldDB" id="A0A0F7SCM2"/>
<reference evidence="2" key="1">
    <citation type="submission" date="2014-06" db="EMBL/GenBank/DDBJ databases">
        <authorList>
            <person name="Berkman P.J."/>
        </authorList>
    </citation>
    <scope>NUCLEOTIDE SEQUENCE [LARGE SCALE GENOMIC DNA]</scope>
</reference>
<sequence length="44" mass="5057">MLHLWFKDGDSNLDLQHAHANHYATKPFFYKTPTSVLAKSIQLA</sequence>
<dbReference type="EMBL" id="CCFA01004150">
    <property type="protein sequence ID" value="CDW99100.1"/>
    <property type="molecule type" value="Genomic_DNA"/>
</dbReference>
<proteinExistence type="predicted"/>
<protein>
    <submittedName>
        <fullName evidence="1">Uncharacterized protein</fullName>
    </submittedName>
</protein>
<organism evidence="1 2">
    <name type="scientific">Sporisorium scitamineum</name>
    <dbReference type="NCBI Taxonomy" id="49012"/>
    <lineage>
        <taxon>Eukaryota</taxon>
        <taxon>Fungi</taxon>
        <taxon>Dikarya</taxon>
        <taxon>Basidiomycota</taxon>
        <taxon>Ustilaginomycotina</taxon>
        <taxon>Ustilaginomycetes</taxon>
        <taxon>Ustilaginales</taxon>
        <taxon>Ustilaginaceae</taxon>
        <taxon>Sporisorium</taxon>
    </lineage>
</organism>
<dbReference type="Proteomes" id="UP000242770">
    <property type="component" value="Unassembled WGS sequence"/>
</dbReference>
<evidence type="ECO:0000313" key="1">
    <source>
        <dbReference type="EMBL" id="CDW99100.1"/>
    </source>
</evidence>
<name>A0A0F7SCM2_9BASI</name>